<proteinExistence type="predicted"/>
<gene>
    <name evidence="2" type="primary">Acey_s0010.g1084</name>
    <name evidence="2" type="ORF">Y032_0010g1084</name>
</gene>
<organism evidence="2 3">
    <name type="scientific">Ancylostoma ceylanicum</name>
    <dbReference type="NCBI Taxonomy" id="53326"/>
    <lineage>
        <taxon>Eukaryota</taxon>
        <taxon>Metazoa</taxon>
        <taxon>Ecdysozoa</taxon>
        <taxon>Nematoda</taxon>
        <taxon>Chromadorea</taxon>
        <taxon>Rhabditida</taxon>
        <taxon>Rhabditina</taxon>
        <taxon>Rhabditomorpha</taxon>
        <taxon>Strongyloidea</taxon>
        <taxon>Ancylostomatidae</taxon>
        <taxon>Ancylostomatinae</taxon>
        <taxon>Ancylostoma</taxon>
    </lineage>
</organism>
<evidence type="ECO:0000313" key="2">
    <source>
        <dbReference type="EMBL" id="EYC26316.1"/>
    </source>
</evidence>
<dbReference type="Proteomes" id="UP000024635">
    <property type="component" value="Unassembled WGS sequence"/>
</dbReference>
<evidence type="ECO:0000313" key="3">
    <source>
        <dbReference type="Proteomes" id="UP000024635"/>
    </source>
</evidence>
<feature type="region of interest" description="Disordered" evidence="1">
    <location>
        <begin position="1"/>
        <end position="73"/>
    </location>
</feature>
<evidence type="ECO:0000256" key="1">
    <source>
        <dbReference type="SAM" id="MobiDB-lite"/>
    </source>
</evidence>
<name>A0A016VG86_9BILA</name>
<feature type="compositionally biased region" description="Polar residues" evidence="1">
    <location>
        <begin position="18"/>
        <end position="35"/>
    </location>
</feature>
<protein>
    <submittedName>
        <fullName evidence="2">Uncharacterized protein</fullName>
    </submittedName>
</protein>
<dbReference type="EMBL" id="JARK01001346">
    <property type="protein sequence ID" value="EYC26316.1"/>
    <property type="molecule type" value="Genomic_DNA"/>
</dbReference>
<sequence>MKFSRNLRDVSKAETRCNHSQPQCSRVRSSTSNVTCERGGNRWKSKSISRASASCKPQGRGDLTHSQFHSKAR</sequence>
<accession>A0A016VG86</accession>
<reference evidence="3" key="1">
    <citation type="journal article" date="2015" name="Nat. Genet.">
        <title>The genome and transcriptome of the zoonotic hookworm Ancylostoma ceylanicum identify infection-specific gene families.</title>
        <authorList>
            <person name="Schwarz E.M."/>
            <person name="Hu Y."/>
            <person name="Antoshechkin I."/>
            <person name="Miller M.M."/>
            <person name="Sternberg P.W."/>
            <person name="Aroian R.V."/>
        </authorList>
    </citation>
    <scope>NUCLEOTIDE SEQUENCE</scope>
    <source>
        <strain evidence="3">HY135</strain>
    </source>
</reference>
<feature type="compositionally biased region" description="Basic and acidic residues" evidence="1">
    <location>
        <begin position="1"/>
        <end position="17"/>
    </location>
</feature>
<keyword evidence="3" id="KW-1185">Reference proteome</keyword>
<comment type="caution">
    <text evidence="2">The sequence shown here is derived from an EMBL/GenBank/DDBJ whole genome shotgun (WGS) entry which is preliminary data.</text>
</comment>
<dbReference type="AlphaFoldDB" id="A0A016VG86"/>